<sequence>MILPEGVDNDLDEILSNEGEYQPQSPQQDEAPPPMECEVGEINMDEIIELPPVNICLKDTNKFSSTYANDLAYQIMDVDPTREVMFYRPNLDRSLRRGRKRAFSEMEDEDQHKLVTAIQRHLYMSATQSRDARNQLSALMIIREDRLQQTVEQELKNRLLPGVKDQSSASKQRETVNAPRATVVPTTSRGQGFGTYITMSAIYQRPAKQIPPTGDTYALYCIALAAAATKYTMVQREQTLPYDNAFSFWPRFSADSINVVLSHAILPDPVTRAVRATGIYSDREVQFVPCLRKDTVVEEGFVPRPENIHILNLRKTVESLNDVNNPAQYRKRFYDHSPLPAAEWGFVNNNANSPRFPICSFRQIMILLTICKPTMTDSMQSRNSWQILMPSTYRHQ</sequence>
<evidence type="ECO:0000313" key="2">
    <source>
        <dbReference type="EMBL" id="CAH0392083.1"/>
    </source>
</evidence>
<dbReference type="EMBL" id="OU963867">
    <property type="protein sequence ID" value="CAH0392083.1"/>
    <property type="molecule type" value="Genomic_DNA"/>
</dbReference>
<gene>
    <name evidence="2" type="ORF">BEMITA_LOCUS10640</name>
</gene>
<organism evidence="2 3">
    <name type="scientific">Bemisia tabaci</name>
    <name type="common">Sweetpotato whitefly</name>
    <name type="synonym">Aleurodes tabaci</name>
    <dbReference type="NCBI Taxonomy" id="7038"/>
    <lineage>
        <taxon>Eukaryota</taxon>
        <taxon>Metazoa</taxon>
        <taxon>Ecdysozoa</taxon>
        <taxon>Arthropoda</taxon>
        <taxon>Hexapoda</taxon>
        <taxon>Insecta</taxon>
        <taxon>Pterygota</taxon>
        <taxon>Neoptera</taxon>
        <taxon>Paraneoptera</taxon>
        <taxon>Hemiptera</taxon>
        <taxon>Sternorrhyncha</taxon>
        <taxon>Aleyrodoidea</taxon>
        <taxon>Aleyrodidae</taxon>
        <taxon>Aleyrodinae</taxon>
        <taxon>Bemisia</taxon>
    </lineage>
</organism>
<dbReference type="AlphaFoldDB" id="A0A9P0AJW3"/>
<evidence type="ECO:0000256" key="1">
    <source>
        <dbReference type="SAM" id="MobiDB-lite"/>
    </source>
</evidence>
<reference evidence="2" key="1">
    <citation type="submission" date="2021-12" db="EMBL/GenBank/DDBJ databases">
        <authorList>
            <person name="King R."/>
        </authorList>
    </citation>
    <scope>NUCLEOTIDE SEQUENCE</scope>
</reference>
<proteinExistence type="predicted"/>
<protein>
    <submittedName>
        <fullName evidence="2">Uncharacterized protein</fullName>
    </submittedName>
</protein>
<evidence type="ECO:0000313" key="3">
    <source>
        <dbReference type="Proteomes" id="UP001152759"/>
    </source>
</evidence>
<name>A0A9P0AJW3_BEMTA</name>
<accession>A0A9P0AJW3</accession>
<dbReference type="Proteomes" id="UP001152759">
    <property type="component" value="Chromosome 6"/>
</dbReference>
<keyword evidence="3" id="KW-1185">Reference proteome</keyword>
<feature type="region of interest" description="Disordered" evidence="1">
    <location>
        <begin position="1"/>
        <end position="35"/>
    </location>
</feature>